<name>A0A1T1GTE6_9GAMM</name>
<dbReference type="AlphaFoldDB" id="A0A1T1GTE6"/>
<dbReference type="Proteomes" id="UP000191160">
    <property type="component" value="Unassembled WGS sequence"/>
</dbReference>
<keyword evidence="2" id="KW-1185">Reference proteome</keyword>
<gene>
    <name evidence="1" type="ORF">B1202_12855</name>
</gene>
<dbReference type="EMBL" id="MVKX01000008">
    <property type="protein sequence ID" value="OOV80889.1"/>
    <property type="molecule type" value="Genomic_DNA"/>
</dbReference>
<protein>
    <submittedName>
        <fullName evidence="1">Uncharacterized protein</fullName>
    </submittedName>
</protein>
<dbReference type="PROSITE" id="PS51257">
    <property type="entry name" value="PROKAR_LIPOPROTEIN"/>
    <property type="match status" value="1"/>
</dbReference>
<accession>A0A1T1GTE6</accession>
<dbReference type="RefSeq" id="WP_078191005.1">
    <property type="nucleotide sequence ID" value="NZ_JAMCOZ010000013.1"/>
</dbReference>
<organism evidence="1 2">
    <name type="scientific">Acinetobacter amyesii</name>
    <dbReference type="NCBI Taxonomy" id="2942470"/>
    <lineage>
        <taxon>Bacteria</taxon>
        <taxon>Pseudomonadati</taxon>
        <taxon>Pseudomonadota</taxon>
        <taxon>Gammaproteobacteria</taxon>
        <taxon>Moraxellales</taxon>
        <taxon>Moraxellaceae</taxon>
        <taxon>Acinetobacter</taxon>
    </lineage>
</organism>
<sequence>MHNKILKFISFLIFSSILTTGCKSSPSPQQELDVQANFFPSMLRIDGNLFALANQTPPNDLTMELFKSTLLKATMLRKYEVEAKNNFSLEKNRNPIELNSMCLMTKFLLNKSYIQKANLNPEFYEDIYGWITTKNSSWENLLKETKPGEFEYSCVISPSNIPN</sequence>
<comment type="caution">
    <text evidence="1">The sequence shown here is derived from an EMBL/GenBank/DDBJ whole genome shotgun (WGS) entry which is preliminary data.</text>
</comment>
<reference evidence="1 2" key="1">
    <citation type="submission" date="2017-02" db="EMBL/GenBank/DDBJ databases">
        <title>Acinetobacter sp. ANC 4945, whole genome shotgun sequencing project.</title>
        <authorList>
            <person name="Radolfova-Krizova L."/>
            <person name="Al Atrouni A."/>
            <person name="Nemec A."/>
        </authorList>
    </citation>
    <scope>NUCLEOTIDE SEQUENCE [LARGE SCALE GENOMIC DNA]</scope>
    <source>
        <strain evidence="1 2">ANC 4945</strain>
    </source>
</reference>
<evidence type="ECO:0000313" key="1">
    <source>
        <dbReference type="EMBL" id="OOV80889.1"/>
    </source>
</evidence>
<evidence type="ECO:0000313" key="2">
    <source>
        <dbReference type="Proteomes" id="UP000191160"/>
    </source>
</evidence>
<proteinExistence type="predicted"/>